<feature type="non-terminal residue" evidence="1">
    <location>
        <position position="1"/>
    </location>
</feature>
<gene>
    <name evidence="1" type="ORF">MYCIT1_LOCUS7843</name>
</gene>
<dbReference type="Proteomes" id="UP001295794">
    <property type="component" value="Unassembled WGS sequence"/>
</dbReference>
<dbReference type="EMBL" id="CAVNYO010000108">
    <property type="protein sequence ID" value="CAK5266222.1"/>
    <property type="molecule type" value="Genomic_DNA"/>
</dbReference>
<sequence>TPRFRPRVGKIQARNHGRCFNSLSCLGVGCSASQDGNSDIGALGFRPSPETWSWGSGATTSAVVRRDGYHRESSALPCARCKALLIWNSHSLPDSCHLYWTRLDHKDRSRFLRTAVRAKAYYTGFDSVPELMMDGEAARCVEFYVQHRRYIGQSLGS</sequence>
<reference evidence="1" key="1">
    <citation type="submission" date="2023-11" db="EMBL/GenBank/DDBJ databases">
        <authorList>
            <person name="De Vega J J."/>
            <person name="De Vega J J."/>
        </authorList>
    </citation>
    <scope>NUCLEOTIDE SEQUENCE</scope>
</reference>
<keyword evidence="2" id="KW-1185">Reference proteome</keyword>
<proteinExistence type="predicted"/>
<name>A0AAD2H214_9AGAR</name>
<protein>
    <submittedName>
        <fullName evidence="1">Uncharacterized protein</fullName>
    </submittedName>
</protein>
<dbReference type="AlphaFoldDB" id="A0AAD2H214"/>
<evidence type="ECO:0000313" key="1">
    <source>
        <dbReference type="EMBL" id="CAK5266222.1"/>
    </source>
</evidence>
<evidence type="ECO:0000313" key="2">
    <source>
        <dbReference type="Proteomes" id="UP001295794"/>
    </source>
</evidence>
<accession>A0AAD2H214</accession>
<organism evidence="1 2">
    <name type="scientific">Mycena citricolor</name>
    <dbReference type="NCBI Taxonomy" id="2018698"/>
    <lineage>
        <taxon>Eukaryota</taxon>
        <taxon>Fungi</taxon>
        <taxon>Dikarya</taxon>
        <taxon>Basidiomycota</taxon>
        <taxon>Agaricomycotina</taxon>
        <taxon>Agaricomycetes</taxon>
        <taxon>Agaricomycetidae</taxon>
        <taxon>Agaricales</taxon>
        <taxon>Marasmiineae</taxon>
        <taxon>Mycenaceae</taxon>
        <taxon>Mycena</taxon>
    </lineage>
</organism>
<comment type="caution">
    <text evidence="1">The sequence shown here is derived from an EMBL/GenBank/DDBJ whole genome shotgun (WGS) entry which is preliminary data.</text>
</comment>